<evidence type="ECO:0000313" key="2">
    <source>
        <dbReference type="EMBL" id="BAN05823.1"/>
    </source>
</evidence>
<dbReference type="InterPro" id="IPR014922">
    <property type="entry name" value="YdhG-like"/>
</dbReference>
<dbReference type="KEGG" id="lbk:LVISKB_0188"/>
<reference evidence="2 3" key="1">
    <citation type="journal article" date="2013" name="PLoS ONE">
        <title>Genomic Analysis by Deep Sequencing of the Probiotic Lactobacillus brevis KB290 Harboring Nine Plasmids Reveals Genomic Stability.</title>
        <authorList>
            <person name="Fukao M."/>
            <person name="Oshima K."/>
            <person name="Morita H."/>
            <person name="Toh H."/>
            <person name="Suda W."/>
            <person name="Kim S.W."/>
            <person name="Suzuki S."/>
            <person name="Yakabe T."/>
            <person name="Hattori M."/>
            <person name="Yajima N."/>
        </authorList>
    </citation>
    <scope>NUCLEOTIDE SEQUENCE [LARGE SCALE GENOMIC DNA]</scope>
    <source>
        <strain evidence="2 3">KB290</strain>
    </source>
</reference>
<proteinExistence type="predicted"/>
<evidence type="ECO:0000313" key="3">
    <source>
        <dbReference type="Proteomes" id="UP000012042"/>
    </source>
</evidence>
<evidence type="ECO:0000259" key="1">
    <source>
        <dbReference type="Pfam" id="PF08818"/>
    </source>
</evidence>
<dbReference type="Gene3D" id="3.90.1150.200">
    <property type="match status" value="1"/>
</dbReference>
<dbReference type="HOGENOM" id="CLU_162718_0_0_9"/>
<dbReference type="EMBL" id="AP012167">
    <property type="protein sequence ID" value="BAN05823.1"/>
    <property type="molecule type" value="Genomic_DNA"/>
</dbReference>
<dbReference type="AlphaFoldDB" id="M5AAL3"/>
<organism evidence="2 3">
    <name type="scientific">Levilactobacillus brevis KB290</name>
    <dbReference type="NCBI Taxonomy" id="1001583"/>
    <lineage>
        <taxon>Bacteria</taxon>
        <taxon>Bacillati</taxon>
        <taxon>Bacillota</taxon>
        <taxon>Bacilli</taxon>
        <taxon>Lactobacillales</taxon>
        <taxon>Lactobacillaceae</taxon>
        <taxon>Levilactobacillus</taxon>
    </lineage>
</organism>
<protein>
    <submittedName>
        <fullName evidence="2">Uncharacterized protein ydhG</fullName>
    </submittedName>
</protein>
<dbReference type="Proteomes" id="UP000012042">
    <property type="component" value="Chromosome"/>
</dbReference>
<name>M5AAL3_LEVBR</name>
<dbReference type="PATRIC" id="fig|1001583.3.peg.183"/>
<accession>M5AAL3</accession>
<dbReference type="Pfam" id="PF08818">
    <property type="entry name" value="DUF1801"/>
    <property type="match status" value="1"/>
</dbReference>
<sequence>MRTMIADFEGYINRVDNAANRDQLRTVLTWVQETFPQLEQRYAWNQPMFTDHGTFIIGFSVAKPHMAFAPEGQGMVHFAEQIAAAGYNPGKKFGRIKWTQDVDYDLLKQIIQYNIEDKIDCTTFWRR</sequence>
<gene>
    <name evidence="2" type="ORF">LVISKB_0188</name>
</gene>
<dbReference type="SUPFAM" id="SSF159888">
    <property type="entry name" value="YdhG-like"/>
    <property type="match status" value="1"/>
</dbReference>
<feature type="domain" description="YdhG-like" evidence="1">
    <location>
        <begin position="21"/>
        <end position="115"/>
    </location>
</feature>